<keyword evidence="7" id="KW-0449">Lipoprotein</keyword>
<comment type="subcellular location">
    <subcellularLocation>
        <location evidence="1">Membrane</location>
        <topology evidence="1">Multi-pass membrane protein</topology>
    </subcellularLocation>
</comment>
<comment type="catalytic activity">
    <reaction evidence="9 10">
        <text>L-cysteinyl-[protein] + hexadecanoyl-CoA = S-hexadecanoyl-L-cysteinyl-[protein] + CoA</text>
        <dbReference type="Rhea" id="RHEA:36683"/>
        <dbReference type="Rhea" id="RHEA-COMP:10131"/>
        <dbReference type="Rhea" id="RHEA-COMP:11032"/>
        <dbReference type="ChEBI" id="CHEBI:29950"/>
        <dbReference type="ChEBI" id="CHEBI:57287"/>
        <dbReference type="ChEBI" id="CHEBI:57379"/>
        <dbReference type="ChEBI" id="CHEBI:74151"/>
        <dbReference type="EC" id="2.3.1.225"/>
    </reaction>
</comment>
<dbReference type="GO" id="GO:0005794">
    <property type="term" value="C:Golgi apparatus"/>
    <property type="evidence" value="ECO:0007669"/>
    <property type="project" value="TreeGrafter"/>
</dbReference>
<feature type="transmembrane region" description="Helical" evidence="10">
    <location>
        <begin position="269"/>
        <end position="292"/>
    </location>
</feature>
<accession>A0AA40C8L7</accession>
<evidence type="ECO:0000256" key="4">
    <source>
        <dbReference type="ARBA" id="ARBA00022989"/>
    </source>
</evidence>
<dbReference type="PROSITE" id="PS50216">
    <property type="entry name" value="DHHC"/>
    <property type="match status" value="1"/>
</dbReference>
<evidence type="ECO:0000256" key="1">
    <source>
        <dbReference type="ARBA" id="ARBA00004141"/>
    </source>
</evidence>
<evidence type="ECO:0000313" key="12">
    <source>
        <dbReference type="EMBL" id="KAK0629227.1"/>
    </source>
</evidence>
<dbReference type="PANTHER" id="PTHR22883">
    <property type="entry name" value="ZINC FINGER DHHC DOMAIN CONTAINING PROTEIN"/>
    <property type="match status" value="1"/>
</dbReference>
<name>A0AA40C8L7_9PEZI</name>
<feature type="transmembrane region" description="Helical" evidence="10">
    <location>
        <begin position="109"/>
        <end position="127"/>
    </location>
</feature>
<evidence type="ECO:0000313" key="13">
    <source>
        <dbReference type="Proteomes" id="UP001174934"/>
    </source>
</evidence>
<evidence type="ECO:0000256" key="10">
    <source>
        <dbReference type="RuleBase" id="RU079119"/>
    </source>
</evidence>
<dbReference type="Proteomes" id="UP001174934">
    <property type="component" value="Unassembled WGS sequence"/>
</dbReference>
<protein>
    <recommendedName>
        <fullName evidence="10">Palmitoyltransferase</fullName>
        <ecNumber evidence="10">2.3.1.225</ecNumber>
    </recommendedName>
</protein>
<comment type="caution">
    <text evidence="12">The sequence shown here is derived from an EMBL/GenBank/DDBJ whole genome shotgun (WGS) entry which is preliminary data.</text>
</comment>
<comment type="domain">
    <text evidence="10">The DHHC domain is required for palmitoyltransferase activity.</text>
</comment>
<feature type="transmembrane region" description="Helical" evidence="10">
    <location>
        <begin position="6"/>
        <end position="24"/>
    </location>
</feature>
<evidence type="ECO:0000256" key="6">
    <source>
        <dbReference type="ARBA" id="ARBA00023139"/>
    </source>
</evidence>
<evidence type="ECO:0000256" key="7">
    <source>
        <dbReference type="ARBA" id="ARBA00023288"/>
    </source>
</evidence>
<dbReference type="InterPro" id="IPR039859">
    <property type="entry name" value="PFA4/ZDH16/20/ERF2-like"/>
</dbReference>
<comment type="similarity">
    <text evidence="10">Belongs to the DHHC palmitoyltransferase family.</text>
</comment>
<dbReference type="EMBL" id="JAULSR010000002">
    <property type="protein sequence ID" value="KAK0629227.1"/>
    <property type="molecule type" value="Genomic_DNA"/>
</dbReference>
<reference evidence="12" key="1">
    <citation type="submission" date="2023-06" db="EMBL/GenBank/DDBJ databases">
        <title>Genome-scale phylogeny and comparative genomics of the fungal order Sordariales.</title>
        <authorList>
            <consortium name="Lawrence Berkeley National Laboratory"/>
            <person name="Hensen N."/>
            <person name="Bonometti L."/>
            <person name="Westerberg I."/>
            <person name="Brannstrom I.O."/>
            <person name="Guillou S."/>
            <person name="Cros-Aarteil S."/>
            <person name="Calhoun S."/>
            <person name="Haridas S."/>
            <person name="Kuo A."/>
            <person name="Mondo S."/>
            <person name="Pangilinan J."/>
            <person name="Riley R."/>
            <person name="LaButti K."/>
            <person name="Andreopoulos B."/>
            <person name="Lipzen A."/>
            <person name="Chen C."/>
            <person name="Yanf M."/>
            <person name="Daum C."/>
            <person name="Ng V."/>
            <person name="Clum A."/>
            <person name="Steindorff A."/>
            <person name="Ohm R."/>
            <person name="Martin F."/>
            <person name="Silar P."/>
            <person name="Natvig D."/>
            <person name="Lalanne C."/>
            <person name="Gautier V."/>
            <person name="Ament-velasquez S.L."/>
            <person name="Kruys A."/>
            <person name="Hutchinson M.I."/>
            <person name="Powell A.J."/>
            <person name="Barry K."/>
            <person name="Miller A.N."/>
            <person name="Grigoriev I.V."/>
            <person name="Debuchy R."/>
            <person name="Gladieux P."/>
            <person name="Thoren M.H."/>
            <person name="Johannesson H."/>
        </authorList>
    </citation>
    <scope>NUCLEOTIDE SEQUENCE</scope>
    <source>
        <strain evidence="12">SMH3391-2</strain>
    </source>
</reference>
<keyword evidence="6" id="KW-0564">Palmitate</keyword>
<dbReference type="AlphaFoldDB" id="A0AA40C8L7"/>
<organism evidence="12 13">
    <name type="scientific">Bombardia bombarda</name>
    <dbReference type="NCBI Taxonomy" id="252184"/>
    <lineage>
        <taxon>Eukaryota</taxon>
        <taxon>Fungi</taxon>
        <taxon>Dikarya</taxon>
        <taxon>Ascomycota</taxon>
        <taxon>Pezizomycotina</taxon>
        <taxon>Sordariomycetes</taxon>
        <taxon>Sordariomycetidae</taxon>
        <taxon>Sordariales</taxon>
        <taxon>Lasiosphaeriaceae</taxon>
        <taxon>Bombardia</taxon>
    </lineage>
</organism>
<dbReference type="Pfam" id="PF01529">
    <property type="entry name" value="DHHC"/>
    <property type="match status" value="1"/>
</dbReference>
<keyword evidence="13" id="KW-1185">Reference proteome</keyword>
<keyword evidence="5 10" id="KW-0472">Membrane</keyword>
<dbReference type="GO" id="GO:0019706">
    <property type="term" value="F:protein-cysteine S-palmitoyltransferase activity"/>
    <property type="evidence" value="ECO:0007669"/>
    <property type="project" value="UniProtKB-EC"/>
</dbReference>
<dbReference type="GO" id="GO:0006612">
    <property type="term" value="P:protein targeting to membrane"/>
    <property type="evidence" value="ECO:0007669"/>
    <property type="project" value="TreeGrafter"/>
</dbReference>
<evidence type="ECO:0000256" key="9">
    <source>
        <dbReference type="ARBA" id="ARBA00048048"/>
    </source>
</evidence>
<dbReference type="GO" id="GO:0005783">
    <property type="term" value="C:endoplasmic reticulum"/>
    <property type="evidence" value="ECO:0007669"/>
    <property type="project" value="TreeGrafter"/>
</dbReference>
<dbReference type="EC" id="2.3.1.225" evidence="10"/>
<keyword evidence="3 10" id="KW-0812">Transmembrane</keyword>
<dbReference type="GO" id="GO:0016020">
    <property type="term" value="C:membrane"/>
    <property type="evidence" value="ECO:0007669"/>
    <property type="project" value="UniProtKB-SubCell"/>
</dbReference>
<keyword evidence="8 10" id="KW-0012">Acyltransferase</keyword>
<evidence type="ECO:0000256" key="2">
    <source>
        <dbReference type="ARBA" id="ARBA00022679"/>
    </source>
</evidence>
<feature type="transmembrane region" description="Helical" evidence="10">
    <location>
        <begin position="200"/>
        <end position="224"/>
    </location>
</feature>
<keyword evidence="2 10" id="KW-0808">Transferase</keyword>
<evidence type="ECO:0000259" key="11">
    <source>
        <dbReference type="Pfam" id="PF01529"/>
    </source>
</evidence>
<feature type="transmembrane region" description="Helical" evidence="10">
    <location>
        <begin position="77"/>
        <end position="97"/>
    </location>
</feature>
<gene>
    <name evidence="12" type="ORF">B0T17DRAFT_615033</name>
</gene>
<feature type="domain" description="Palmitoyltransferase DHHC" evidence="11">
    <location>
        <begin position="155"/>
        <end position="303"/>
    </location>
</feature>
<dbReference type="PANTHER" id="PTHR22883:SF288">
    <property type="entry name" value="PALMITOYLTRANSFERASE SWF1"/>
    <property type="match status" value="1"/>
</dbReference>
<proteinExistence type="inferred from homology"/>
<evidence type="ECO:0000256" key="5">
    <source>
        <dbReference type="ARBA" id="ARBA00023136"/>
    </source>
</evidence>
<sequence length="421" mass="47858">MGVIATIALVILGISFMTFVTFFGRLPALRRTPIAWLHRLIWVYLPNGILAVDQRLTSGRVTSSLSRFGNFVMYDKHPTVLIFFFLLLSVGETLYLPSVWPVLPAFQKLTGALAIILPYIFLYLSAFTDPGTIAPLNHTAEMARYPYDFTLFHPGATCATCRLLKPARSKHCSVCKRCVARADHHCIFINNCVGAHNQRWFVLLLLTTAVLTLYGGVLGMHLLVAKMKARYPLWTLLPWRADGGRGMELRDWLIVWSWGLQDQVAMGSVTLLALLTSPLVWGLLGYHVWLIYCGTTTNESMKWSDWQAEMDDGFAFRRKMAAGRVKDLSAEPAWTRWPVETEQILVRTEDGKVPRPGRLEVAGEGEWEPVWRLKDVENMYDIGFWDNLVDVFAPGHVFRDPLVPAAEGSDRRKKRSKKFRR</sequence>
<keyword evidence="4 10" id="KW-1133">Transmembrane helix</keyword>
<evidence type="ECO:0000256" key="8">
    <source>
        <dbReference type="ARBA" id="ARBA00023315"/>
    </source>
</evidence>
<dbReference type="InterPro" id="IPR001594">
    <property type="entry name" value="Palmitoyltrfase_DHHC"/>
</dbReference>
<evidence type="ECO:0000256" key="3">
    <source>
        <dbReference type="ARBA" id="ARBA00022692"/>
    </source>
</evidence>